<organism evidence="1 2">
    <name type="scientific">Microcystis aeruginosa Ma_QC_C_20070703_M131</name>
    <dbReference type="NCBI Taxonomy" id="2486263"/>
    <lineage>
        <taxon>Bacteria</taxon>
        <taxon>Bacillati</taxon>
        <taxon>Cyanobacteriota</taxon>
        <taxon>Cyanophyceae</taxon>
        <taxon>Oscillatoriophycideae</taxon>
        <taxon>Chroococcales</taxon>
        <taxon>Microcystaceae</taxon>
        <taxon>Microcystis</taxon>
    </lineage>
</organism>
<gene>
    <name evidence="1" type="ORF">EWV85_23445</name>
</gene>
<evidence type="ECO:0000313" key="2">
    <source>
        <dbReference type="Proteomes" id="UP000316443"/>
    </source>
</evidence>
<sequence length="109" mass="12738">MDNVNTSCLYYKYGCLVLSGITFVWNDEKSRINPINHDGITFQQAAEVFFDPLLVVVDASRNDEARDAIIGLDRRWNLLYVVYIEPENDIIRIISARKATRKEREYYES</sequence>
<proteinExistence type="predicted"/>
<evidence type="ECO:0000313" key="1">
    <source>
        <dbReference type="EMBL" id="TRT42943.1"/>
    </source>
</evidence>
<protein>
    <submittedName>
        <fullName evidence="1">BrnT family toxin</fullName>
    </submittedName>
</protein>
<dbReference type="AlphaFoldDB" id="A0A551X2M9"/>
<dbReference type="Proteomes" id="UP000316443">
    <property type="component" value="Unassembled WGS sequence"/>
</dbReference>
<name>A0A551X2M9_MICAE</name>
<accession>A0A551X2M9</accession>
<dbReference type="Gene3D" id="3.10.450.530">
    <property type="entry name" value="Ribonuclease toxin, BrnT, of type II toxin-antitoxin system"/>
    <property type="match status" value="1"/>
</dbReference>
<dbReference type="InterPro" id="IPR007460">
    <property type="entry name" value="BrnT_toxin"/>
</dbReference>
<dbReference type="Pfam" id="PF04365">
    <property type="entry name" value="BrnT_toxin"/>
    <property type="match status" value="1"/>
</dbReference>
<dbReference type="EMBL" id="SFCA01000259">
    <property type="protein sequence ID" value="TRT42943.1"/>
    <property type="molecule type" value="Genomic_DNA"/>
</dbReference>
<comment type="caution">
    <text evidence="1">The sequence shown here is derived from an EMBL/GenBank/DDBJ whole genome shotgun (WGS) entry which is preliminary data.</text>
</comment>
<dbReference type="InterPro" id="IPR038573">
    <property type="entry name" value="BrnT_sf"/>
</dbReference>
<reference evidence="1 2" key="1">
    <citation type="submission" date="2019-01" db="EMBL/GenBank/DDBJ databases">
        <title>Coherence of Microcystis species and biogeography revealed through population genomics.</title>
        <authorList>
            <person name="Perez-Carrascal O.M."/>
            <person name="Terrat Y."/>
            <person name="Giani A."/>
            <person name="Fortin N."/>
            <person name="Tromas N."/>
            <person name="Shapiro B.J."/>
        </authorList>
    </citation>
    <scope>NUCLEOTIDE SEQUENCE [LARGE SCALE GENOMIC DNA]</scope>
    <source>
        <strain evidence="1">Ma_QC_C_20070703_M131</strain>
    </source>
</reference>